<evidence type="ECO:0000259" key="4">
    <source>
        <dbReference type="Pfam" id="PF20703"/>
    </source>
</evidence>
<dbReference type="InterPro" id="IPR027417">
    <property type="entry name" value="P-loop_NTPase"/>
</dbReference>
<keyword evidence="1 3" id="KW-0853">WD repeat</keyword>
<dbReference type="Pfam" id="PF00400">
    <property type="entry name" value="WD40"/>
    <property type="match status" value="14"/>
</dbReference>
<dbReference type="PRINTS" id="PR00320">
    <property type="entry name" value="GPROTEINBRPT"/>
</dbReference>
<feature type="repeat" description="WD" evidence="3">
    <location>
        <begin position="1130"/>
        <end position="1171"/>
    </location>
</feature>
<keyword evidence="6" id="KW-1185">Reference proteome</keyword>
<evidence type="ECO:0000313" key="6">
    <source>
        <dbReference type="Proteomes" id="UP001589568"/>
    </source>
</evidence>
<feature type="repeat" description="WD" evidence="3">
    <location>
        <begin position="1046"/>
        <end position="1078"/>
    </location>
</feature>
<sequence>MGRPERVLDPENDPLHRFAFELRQLRVKAGNPSYRQLSKRAHFSATALSEAAGGVVVPSLAVVLAYVEACDGDRGEWEGRWHALMSVLAPADPAPEESAAPYLGLAPFGPQDAALFFGRERLIRQLRERLAGAPFLALFGPSGAGKSSVLRAGLLPALSGAGTEGDGGEWLVVLFTPGEQPLRHLSIHLANAQGIGAAPIHESLDASPEAIGTLCAQLLSGGADGAHLAIIVDQFEEMFTLCHDERERRGFVAALLAAAREPRVRVVLGVRADFYGHCALHPALVSALQDNQVLIGPMEEGDLRAVVTGPARHEGVKVDAELVDLIVDEARGQVGALSLVSHALLETWRRRTGGSLAVAAFRATGGLRGAISQTAERVYGELDPAGQDIARDVFLRLTMPGDGTEDTRRRASRAELEASRQGRLTAEVLDRLIAARLVVAEESTVTIAHEALIRGWPRLRTWLEEDRERLHAHRRLAEAAAEWDQHGRDEAFLYRGKRLSDWQDRSADTLNDLERDFLDAGHRREAAESAGRRRRTRLALTVLVATTVVVSVLAGVAVLQGRQAREQRDVALSRQLAAEARAELELRPERGLELARRAYGLWPTAEAESVLRQGIVEDHLLATVPGLGRATGVAFNPDDTRLAAGSTDGLVRVWPWLSGRISAGPPIVLRGHRGQALSPKFSPDGRRLAVPGTDGTVRIWDSSGGAQRITLTGHDGPVWNVAFSPDGRSLASAGKDGTVRIWDTGGTGDPEVLRGHEGESTTVAFSPDGRTLASAGHDATIRLWHLKGRGEPRVLRGHTAAIKNVAFSPDGRLLASVSIDGTARVWQRDGNMPPVVLYGHQGAVEGLAFSHDGHWLATTSDDATIRLWSPTGAGDPLVLRGHERVVWGAAFSADGTRLVSAGDDGTVRVWDPRGMGQISVLRGHEQEAWVAAFGPDGRRVFSGGVDGTLRSWDWSAGTHRVLNRHDDEVVGLAVSRDGRSVASAGRDGTIQVVDAEGGAKPVVLRGHEGTVWNAAFSPDGRWLASAGGDATLRIWDLTGATVPLIRWADADQIRYVAFSPAGRHVATGGQDGTVRVWDAYRDLPPLVLRGHQGLVWGVAFSPDGRRLASAGTDGTVRIWPASGQGAPLVLRGHQGMVWSVAFSPDGRWVAGTGHDGTARIWRTDAAAPPITVGGFATTVESIQFSGDGKLLTTAHGDGTVRVWRCTACEPVNDLLARIDRRLARN</sequence>
<feature type="repeat" description="WD" evidence="3">
    <location>
        <begin position="633"/>
        <end position="654"/>
    </location>
</feature>
<gene>
    <name evidence="5" type="ORF">ACFFR3_48660</name>
</gene>
<evidence type="ECO:0000256" key="3">
    <source>
        <dbReference type="PROSITE-ProRule" id="PRU00221"/>
    </source>
</evidence>
<keyword evidence="2" id="KW-0677">Repeat</keyword>
<feature type="domain" description="Novel STAND NTPase 1" evidence="4">
    <location>
        <begin position="101"/>
        <end position="490"/>
    </location>
</feature>
<dbReference type="PANTHER" id="PTHR44129">
    <property type="entry name" value="WD REPEAT-CONTAINING PROTEIN POP1"/>
    <property type="match status" value="1"/>
</dbReference>
<dbReference type="Pfam" id="PF20703">
    <property type="entry name" value="nSTAND1"/>
    <property type="match status" value="1"/>
</dbReference>
<proteinExistence type="predicted"/>
<dbReference type="RefSeq" id="WP_379485416.1">
    <property type="nucleotide sequence ID" value="NZ_JBHMCF010000061.1"/>
</dbReference>
<protein>
    <recommendedName>
        <fullName evidence="4">Novel STAND NTPase 1 domain-containing protein</fullName>
    </recommendedName>
</protein>
<reference evidence="5 6" key="1">
    <citation type="submission" date="2024-09" db="EMBL/GenBank/DDBJ databases">
        <authorList>
            <person name="Sun Q."/>
            <person name="Mori K."/>
        </authorList>
    </citation>
    <scope>NUCLEOTIDE SEQUENCE [LARGE SCALE GENOMIC DNA]</scope>
    <source>
        <strain evidence="5 6">JCM 3324</strain>
    </source>
</reference>
<dbReference type="PROSITE" id="PS50082">
    <property type="entry name" value="WD_REPEATS_2"/>
    <property type="match status" value="14"/>
</dbReference>
<name>A0ABV5P4B6_9ACTN</name>
<dbReference type="SUPFAM" id="SSF52540">
    <property type="entry name" value="P-loop containing nucleoside triphosphate hydrolases"/>
    <property type="match status" value="1"/>
</dbReference>
<dbReference type="Gene3D" id="2.130.10.10">
    <property type="entry name" value="YVTN repeat-like/Quinoprotein amine dehydrogenase"/>
    <property type="match status" value="5"/>
</dbReference>
<feature type="repeat" description="WD" evidence="3">
    <location>
        <begin position="1172"/>
        <end position="1203"/>
    </location>
</feature>
<evidence type="ECO:0000313" key="5">
    <source>
        <dbReference type="EMBL" id="MFB9477419.1"/>
    </source>
</evidence>
<feature type="repeat" description="WD" evidence="3">
    <location>
        <begin position="711"/>
        <end position="743"/>
    </location>
</feature>
<feature type="repeat" description="WD" evidence="3">
    <location>
        <begin position="669"/>
        <end position="710"/>
    </location>
</feature>
<evidence type="ECO:0000256" key="1">
    <source>
        <dbReference type="ARBA" id="ARBA00022574"/>
    </source>
</evidence>
<dbReference type="InterPro" id="IPR001680">
    <property type="entry name" value="WD40_rpt"/>
</dbReference>
<organism evidence="5 6">
    <name type="scientific">Nonomuraea salmonea</name>
    <dbReference type="NCBI Taxonomy" id="46181"/>
    <lineage>
        <taxon>Bacteria</taxon>
        <taxon>Bacillati</taxon>
        <taxon>Actinomycetota</taxon>
        <taxon>Actinomycetes</taxon>
        <taxon>Streptosporangiales</taxon>
        <taxon>Streptosporangiaceae</taxon>
        <taxon>Nonomuraea</taxon>
    </lineage>
</organism>
<feature type="repeat" description="WD" evidence="3">
    <location>
        <begin position="921"/>
        <end position="953"/>
    </location>
</feature>
<dbReference type="Gene3D" id="3.40.50.300">
    <property type="entry name" value="P-loop containing nucleotide triphosphate hydrolases"/>
    <property type="match status" value="1"/>
</dbReference>
<accession>A0ABV5P4B6</accession>
<dbReference type="CDD" id="cd00200">
    <property type="entry name" value="WD40"/>
    <property type="match status" value="2"/>
</dbReference>
<dbReference type="PROSITE" id="PS00678">
    <property type="entry name" value="WD_REPEATS_1"/>
    <property type="match status" value="1"/>
</dbReference>
<dbReference type="InterPro" id="IPR020472">
    <property type="entry name" value="WD40_PAC1"/>
</dbReference>
<dbReference type="InterPro" id="IPR050349">
    <property type="entry name" value="WD_LIS1/nudF_dynein_reg"/>
</dbReference>
<feature type="repeat" description="WD" evidence="3">
    <location>
        <begin position="837"/>
        <end position="869"/>
    </location>
</feature>
<dbReference type="InterPro" id="IPR049052">
    <property type="entry name" value="nSTAND1"/>
</dbReference>
<feature type="repeat" description="WD" evidence="3">
    <location>
        <begin position="753"/>
        <end position="787"/>
    </location>
</feature>
<dbReference type="SMART" id="SM00320">
    <property type="entry name" value="WD40"/>
    <property type="match status" value="14"/>
</dbReference>
<feature type="repeat" description="WD" evidence="3">
    <location>
        <begin position="962"/>
        <end position="1003"/>
    </location>
</feature>
<evidence type="ECO:0000256" key="2">
    <source>
        <dbReference type="ARBA" id="ARBA00022737"/>
    </source>
</evidence>
<dbReference type="SUPFAM" id="SSF50978">
    <property type="entry name" value="WD40 repeat-like"/>
    <property type="match status" value="2"/>
</dbReference>
<feature type="repeat" description="WD" evidence="3">
    <location>
        <begin position="1088"/>
        <end position="1119"/>
    </location>
</feature>
<comment type="caution">
    <text evidence="5">The sequence shown here is derived from an EMBL/GenBank/DDBJ whole genome shotgun (WGS) entry which is preliminary data.</text>
</comment>
<dbReference type="PROSITE" id="PS50294">
    <property type="entry name" value="WD_REPEATS_REGION"/>
    <property type="match status" value="12"/>
</dbReference>
<feature type="repeat" description="WD" evidence="3">
    <location>
        <begin position="879"/>
        <end position="911"/>
    </location>
</feature>
<dbReference type="InterPro" id="IPR019775">
    <property type="entry name" value="WD40_repeat_CS"/>
</dbReference>
<dbReference type="Proteomes" id="UP001589568">
    <property type="component" value="Unassembled WGS sequence"/>
</dbReference>
<feature type="repeat" description="WD" evidence="3">
    <location>
        <begin position="795"/>
        <end position="827"/>
    </location>
</feature>
<dbReference type="InterPro" id="IPR015943">
    <property type="entry name" value="WD40/YVTN_repeat-like_dom_sf"/>
</dbReference>
<feature type="repeat" description="WD" evidence="3">
    <location>
        <begin position="1004"/>
        <end position="1037"/>
    </location>
</feature>
<dbReference type="EMBL" id="JBHMCF010000061">
    <property type="protein sequence ID" value="MFB9477419.1"/>
    <property type="molecule type" value="Genomic_DNA"/>
</dbReference>
<dbReference type="InterPro" id="IPR036322">
    <property type="entry name" value="WD40_repeat_dom_sf"/>
</dbReference>